<keyword evidence="2" id="KW-1185">Reference proteome</keyword>
<name>A0A0A2UWG2_9BACI</name>
<dbReference type="eggNOG" id="ENOG502Z8P9">
    <property type="taxonomic scope" value="Bacteria"/>
</dbReference>
<sequence length="262" mass="30311">MRSNLFSLEKMDGQERLREALEMRGFLVEKDGPFLALTSGSSKADLVDVKRLLNSLNIPIFWNDDRFQLLTNKFPVIMMKKITAYRGEEFPVSMEGYHFRWRAFVNRKHGLKVDALKLDPYISSFVKAVNQAGIPCLAGCDGHLKFAPNLQFSGVYSGAWFQVIKEQYLNDLELNYTWKVEYRGGSGSKLVACKGGDERWDTHKIYGDTLKMAYKLKDYADEIKSRKACSFKRNVQMKEEAEFYRVNGRFEELSEWMAKVSE</sequence>
<dbReference type="Proteomes" id="UP000030153">
    <property type="component" value="Unassembled WGS sequence"/>
</dbReference>
<gene>
    <name evidence="1" type="ORF">N780_17815</name>
</gene>
<dbReference type="RefSeq" id="WP_052115049.1">
    <property type="nucleotide sequence ID" value="NZ_AVBG01000008.1"/>
</dbReference>
<protein>
    <submittedName>
        <fullName evidence="1">Uncharacterized protein</fullName>
    </submittedName>
</protein>
<accession>A0A0A2UWG2</accession>
<comment type="caution">
    <text evidence="1">The sequence shown here is derived from an EMBL/GenBank/DDBJ whole genome shotgun (WGS) entry which is preliminary data.</text>
</comment>
<reference evidence="1 2" key="1">
    <citation type="submission" date="2013-08" db="EMBL/GenBank/DDBJ databases">
        <title>Genome of Pontibacillus chungwhensis.</title>
        <authorList>
            <person name="Wang Q."/>
            <person name="Wang G."/>
        </authorList>
    </citation>
    <scope>NUCLEOTIDE SEQUENCE [LARGE SCALE GENOMIC DNA]</scope>
    <source>
        <strain evidence="1 2">BH030062</strain>
    </source>
</reference>
<dbReference type="OrthoDB" id="2962932at2"/>
<dbReference type="AlphaFoldDB" id="A0A0A2UWG2"/>
<dbReference type="STRING" id="1385513.N780_17815"/>
<evidence type="ECO:0000313" key="1">
    <source>
        <dbReference type="EMBL" id="KGP91108.1"/>
    </source>
</evidence>
<dbReference type="EMBL" id="AVBG01000008">
    <property type="protein sequence ID" value="KGP91108.1"/>
    <property type="molecule type" value="Genomic_DNA"/>
</dbReference>
<organism evidence="1 2">
    <name type="scientific">Pontibacillus chungwhensis BH030062</name>
    <dbReference type="NCBI Taxonomy" id="1385513"/>
    <lineage>
        <taxon>Bacteria</taxon>
        <taxon>Bacillati</taxon>
        <taxon>Bacillota</taxon>
        <taxon>Bacilli</taxon>
        <taxon>Bacillales</taxon>
        <taxon>Bacillaceae</taxon>
        <taxon>Pontibacillus</taxon>
    </lineage>
</organism>
<evidence type="ECO:0000313" key="2">
    <source>
        <dbReference type="Proteomes" id="UP000030153"/>
    </source>
</evidence>
<proteinExistence type="predicted"/>